<dbReference type="GO" id="GO:0016020">
    <property type="term" value="C:membrane"/>
    <property type="evidence" value="ECO:0007669"/>
    <property type="project" value="InterPro"/>
</dbReference>
<comment type="caution">
    <text evidence="3">The sequence shown here is derived from an EMBL/GenBank/DDBJ whole genome shotgun (WGS) entry which is preliminary data.</text>
</comment>
<evidence type="ECO:0000313" key="3">
    <source>
        <dbReference type="EMBL" id="MEA5446864.1"/>
    </source>
</evidence>
<dbReference type="EMBL" id="JAYGII010000070">
    <property type="protein sequence ID" value="MEA5446864.1"/>
    <property type="molecule type" value="Genomic_DNA"/>
</dbReference>
<gene>
    <name evidence="3" type="ORF">VCB98_13635</name>
</gene>
<dbReference type="GO" id="GO:0042158">
    <property type="term" value="P:lipoprotein biosynthetic process"/>
    <property type="evidence" value="ECO:0007669"/>
    <property type="project" value="InterPro"/>
</dbReference>
<proteinExistence type="predicted"/>
<evidence type="ECO:0000256" key="1">
    <source>
        <dbReference type="SAM" id="Phobius"/>
    </source>
</evidence>
<evidence type="ECO:0000259" key="2">
    <source>
        <dbReference type="Pfam" id="PF20154"/>
    </source>
</evidence>
<accession>A0AAP6MKU0</accession>
<dbReference type="PANTHER" id="PTHR38686:SF1">
    <property type="entry name" value="APOLIPOPROTEIN N-ACYLTRANSFERASE"/>
    <property type="match status" value="1"/>
</dbReference>
<feature type="non-terminal residue" evidence="3">
    <location>
        <position position="71"/>
    </location>
</feature>
<dbReference type="PANTHER" id="PTHR38686">
    <property type="entry name" value="APOLIPOPROTEIN N-ACYLTRANSFERASE"/>
    <property type="match status" value="1"/>
</dbReference>
<sequence>MITQLLEWARQPRHESLLSVVAGVLLVGAFAPFGIWPLALVALAGAFWLWRGHGPRRAFWLGWLFGLGSFG</sequence>
<reference evidence="3 4" key="1">
    <citation type="submission" date="2023-12" db="EMBL/GenBank/DDBJ databases">
        <title>Whole-genome sequencing of halo(alkali)philic microorganisms from hypersaline lakes.</title>
        <authorList>
            <person name="Sorokin D.Y."/>
            <person name="Merkel A.Y."/>
            <person name="Messina E."/>
            <person name="Yakimov M."/>
        </authorList>
    </citation>
    <scope>NUCLEOTIDE SEQUENCE [LARGE SCALE GENOMIC DNA]</scope>
    <source>
        <strain evidence="3 4">AB-CW1</strain>
    </source>
</reference>
<dbReference type="InterPro" id="IPR004563">
    <property type="entry name" value="Apolipo_AcylTrfase"/>
</dbReference>
<feature type="domain" description="Apolipoprotein N-acyltransferase N-terminal" evidence="2">
    <location>
        <begin position="22"/>
        <end position="71"/>
    </location>
</feature>
<dbReference type="Pfam" id="PF20154">
    <property type="entry name" value="LNT_N"/>
    <property type="match status" value="1"/>
</dbReference>
<dbReference type="AlphaFoldDB" id="A0AAP6MKU0"/>
<dbReference type="InterPro" id="IPR045378">
    <property type="entry name" value="LNT_N"/>
</dbReference>
<feature type="transmembrane region" description="Helical" evidence="1">
    <location>
        <begin position="20"/>
        <end position="50"/>
    </location>
</feature>
<evidence type="ECO:0000313" key="4">
    <source>
        <dbReference type="Proteomes" id="UP001302316"/>
    </source>
</evidence>
<dbReference type="GO" id="GO:0016410">
    <property type="term" value="F:N-acyltransferase activity"/>
    <property type="evidence" value="ECO:0007669"/>
    <property type="project" value="InterPro"/>
</dbReference>
<protein>
    <submittedName>
        <fullName evidence="3">Apolipoprotein N-acyltransferase</fullName>
    </submittedName>
</protein>
<name>A0AAP6MKU0_9GAMM</name>
<keyword evidence="1" id="KW-1133">Transmembrane helix</keyword>
<keyword evidence="4" id="KW-1185">Reference proteome</keyword>
<keyword evidence="1" id="KW-0812">Transmembrane</keyword>
<organism evidence="3 4">
    <name type="scientific">Natronospira elongata</name>
    <dbReference type="NCBI Taxonomy" id="3110268"/>
    <lineage>
        <taxon>Bacteria</taxon>
        <taxon>Pseudomonadati</taxon>
        <taxon>Pseudomonadota</taxon>
        <taxon>Gammaproteobacteria</taxon>
        <taxon>Natronospirales</taxon>
        <taxon>Natronospiraceae</taxon>
        <taxon>Natronospira</taxon>
    </lineage>
</organism>
<keyword evidence="1" id="KW-0472">Membrane</keyword>
<dbReference type="Proteomes" id="UP001302316">
    <property type="component" value="Unassembled WGS sequence"/>
</dbReference>